<evidence type="ECO:0000313" key="1">
    <source>
        <dbReference type="EMBL" id="QJA54394.1"/>
    </source>
</evidence>
<dbReference type="AlphaFoldDB" id="A0A6H2A3K4"/>
<sequence>MRKETFIRLIELMQDLTEKQTSFNKIAKAAFNDSTQIYIYGYVIDKIYDILKKEYPYDDWVGWWIWENDYGKGKLTANYKNGKKINLKTAEDLWRFLENYTETT</sequence>
<proteinExistence type="predicted"/>
<accession>A0A6H2A3K4</accession>
<dbReference type="EMBL" id="MT143807">
    <property type="protein sequence ID" value="QJB02791.1"/>
    <property type="molecule type" value="Genomic_DNA"/>
</dbReference>
<name>A0A6H2A3K4_9ZZZZ</name>
<gene>
    <name evidence="3" type="ORF">MM171B01066_0011</name>
    <name evidence="2" type="ORF">MM415B01769_0014</name>
    <name evidence="1" type="ORF">TM448A04695_0011</name>
</gene>
<dbReference type="EMBL" id="MT144502">
    <property type="protein sequence ID" value="QJA54394.1"/>
    <property type="molecule type" value="Genomic_DNA"/>
</dbReference>
<organism evidence="1">
    <name type="scientific">viral metagenome</name>
    <dbReference type="NCBI Taxonomy" id="1070528"/>
    <lineage>
        <taxon>unclassified sequences</taxon>
        <taxon>metagenomes</taxon>
        <taxon>organismal metagenomes</taxon>
    </lineage>
</organism>
<evidence type="ECO:0000313" key="3">
    <source>
        <dbReference type="EMBL" id="QJB02791.1"/>
    </source>
</evidence>
<evidence type="ECO:0000313" key="2">
    <source>
        <dbReference type="EMBL" id="QJA56923.1"/>
    </source>
</evidence>
<dbReference type="EMBL" id="MT141245">
    <property type="protein sequence ID" value="QJA56923.1"/>
    <property type="molecule type" value="Genomic_DNA"/>
</dbReference>
<protein>
    <submittedName>
        <fullName evidence="1">Uncharacterized protein</fullName>
    </submittedName>
</protein>
<reference evidence="1" key="1">
    <citation type="submission" date="2020-03" db="EMBL/GenBank/DDBJ databases">
        <title>The deep terrestrial virosphere.</title>
        <authorList>
            <person name="Holmfeldt K."/>
            <person name="Nilsson E."/>
            <person name="Simone D."/>
            <person name="Lopez-Fernandez M."/>
            <person name="Wu X."/>
            <person name="de Brujin I."/>
            <person name="Lundin D."/>
            <person name="Andersson A."/>
            <person name="Bertilsson S."/>
            <person name="Dopson M."/>
        </authorList>
    </citation>
    <scope>NUCLEOTIDE SEQUENCE</scope>
    <source>
        <strain evidence="3">MM171B01066</strain>
        <strain evidence="2">MM415B01769</strain>
        <strain evidence="1">TM448A04695</strain>
    </source>
</reference>